<name>A0ABN9GJK2_9NEOB</name>
<dbReference type="EMBL" id="CATNWA010018789">
    <property type="protein sequence ID" value="CAI9609500.1"/>
    <property type="molecule type" value="Genomic_DNA"/>
</dbReference>
<dbReference type="Proteomes" id="UP001162483">
    <property type="component" value="Unassembled WGS sequence"/>
</dbReference>
<reference evidence="2" key="1">
    <citation type="submission" date="2023-05" db="EMBL/GenBank/DDBJ databases">
        <authorList>
            <person name="Stuckert A."/>
        </authorList>
    </citation>
    <scope>NUCLEOTIDE SEQUENCE</scope>
</reference>
<comment type="caution">
    <text evidence="2">The sequence shown here is derived from an EMBL/GenBank/DDBJ whole genome shotgun (WGS) entry which is preliminary data.</text>
</comment>
<keyword evidence="1" id="KW-0812">Transmembrane</keyword>
<keyword evidence="1" id="KW-0472">Membrane</keyword>
<protein>
    <submittedName>
        <fullName evidence="2">Uncharacterized protein</fullName>
    </submittedName>
</protein>
<keyword evidence="3" id="KW-1185">Reference proteome</keyword>
<sequence>MLFDPDFVPLLSPGKTLCGVTLHMLTLVCIAREVCFFFLGECM</sequence>
<feature type="transmembrane region" description="Helical" evidence="1">
    <location>
        <begin position="20"/>
        <end position="39"/>
    </location>
</feature>
<gene>
    <name evidence="2" type="ORF">SPARVUS_LOCUS14256747</name>
</gene>
<proteinExistence type="predicted"/>
<evidence type="ECO:0000313" key="2">
    <source>
        <dbReference type="EMBL" id="CAI9609500.1"/>
    </source>
</evidence>
<evidence type="ECO:0000256" key="1">
    <source>
        <dbReference type="SAM" id="Phobius"/>
    </source>
</evidence>
<organism evidence="2 3">
    <name type="scientific">Staurois parvus</name>
    <dbReference type="NCBI Taxonomy" id="386267"/>
    <lineage>
        <taxon>Eukaryota</taxon>
        <taxon>Metazoa</taxon>
        <taxon>Chordata</taxon>
        <taxon>Craniata</taxon>
        <taxon>Vertebrata</taxon>
        <taxon>Euteleostomi</taxon>
        <taxon>Amphibia</taxon>
        <taxon>Batrachia</taxon>
        <taxon>Anura</taxon>
        <taxon>Neobatrachia</taxon>
        <taxon>Ranoidea</taxon>
        <taxon>Ranidae</taxon>
        <taxon>Staurois</taxon>
    </lineage>
</organism>
<evidence type="ECO:0000313" key="3">
    <source>
        <dbReference type="Proteomes" id="UP001162483"/>
    </source>
</evidence>
<keyword evidence="1" id="KW-1133">Transmembrane helix</keyword>
<accession>A0ABN9GJK2</accession>